<comment type="caution">
    <text evidence="1">The sequence shown here is derived from an EMBL/GenBank/DDBJ whole genome shotgun (WGS) entry which is preliminary data.</text>
</comment>
<proteinExistence type="predicted"/>
<dbReference type="Proteomes" id="UP001381693">
    <property type="component" value="Unassembled WGS sequence"/>
</dbReference>
<dbReference type="InterPro" id="IPR053010">
    <property type="entry name" value="SET_SmydA-8"/>
</dbReference>
<accession>A0AAN8X0C7</accession>
<dbReference type="PANTHER" id="PTHR46455:SF5">
    <property type="entry name" value="SET AND MYND DOMAIN CONTAINING, ARTHROPOD-SPECIFIC, MEMBER 4, ISOFORM A"/>
    <property type="match status" value="1"/>
</dbReference>
<dbReference type="EMBL" id="JAXCGZ010015311">
    <property type="protein sequence ID" value="KAK7070559.1"/>
    <property type="molecule type" value="Genomic_DNA"/>
</dbReference>
<gene>
    <name evidence="1" type="ORF">SK128_024936</name>
</gene>
<name>A0AAN8X0C7_HALRR</name>
<evidence type="ECO:0000313" key="1">
    <source>
        <dbReference type="EMBL" id="KAK7070559.1"/>
    </source>
</evidence>
<dbReference type="PANTHER" id="PTHR46455">
    <property type="entry name" value="SET AND MYND DOMAIN CONTAINING, ARTHROPOD-SPECIFIC, MEMBER 4, ISOFORM A"/>
    <property type="match status" value="1"/>
</dbReference>
<keyword evidence="2" id="KW-1185">Reference proteome</keyword>
<organism evidence="1 2">
    <name type="scientific">Halocaridina rubra</name>
    <name type="common">Hawaiian red shrimp</name>
    <dbReference type="NCBI Taxonomy" id="373956"/>
    <lineage>
        <taxon>Eukaryota</taxon>
        <taxon>Metazoa</taxon>
        <taxon>Ecdysozoa</taxon>
        <taxon>Arthropoda</taxon>
        <taxon>Crustacea</taxon>
        <taxon>Multicrustacea</taxon>
        <taxon>Malacostraca</taxon>
        <taxon>Eumalacostraca</taxon>
        <taxon>Eucarida</taxon>
        <taxon>Decapoda</taxon>
        <taxon>Pleocyemata</taxon>
        <taxon>Caridea</taxon>
        <taxon>Atyoidea</taxon>
        <taxon>Atyidae</taxon>
        <taxon>Halocaridina</taxon>
    </lineage>
</organism>
<reference evidence="1 2" key="1">
    <citation type="submission" date="2023-11" db="EMBL/GenBank/DDBJ databases">
        <title>Halocaridina rubra genome assembly.</title>
        <authorList>
            <person name="Smith C."/>
        </authorList>
    </citation>
    <scope>NUCLEOTIDE SEQUENCE [LARGE SCALE GENOMIC DNA]</scope>
    <source>
        <strain evidence="1">EP-1</strain>
        <tissue evidence="1">Whole</tissue>
    </source>
</reference>
<sequence length="61" mass="6639">KSKFFACGCQRCCDPTELASNYSTLRCSKCKGDLLPTDPLSLEASWDCINCGNTLEAKDVS</sequence>
<protein>
    <submittedName>
        <fullName evidence="1">Uncharacterized protein</fullName>
    </submittedName>
</protein>
<feature type="non-terminal residue" evidence="1">
    <location>
        <position position="1"/>
    </location>
</feature>
<evidence type="ECO:0000313" key="2">
    <source>
        <dbReference type="Proteomes" id="UP001381693"/>
    </source>
</evidence>
<dbReference type="AlphaFoldDB" id="A0AAN8X0C7"/>